<feature type="transmembrane region" description="Helical" evidence="1">
    <location>
        <begin position="190"/>
        <end position="210"/>
    </location>
</feature>
<feature type="transmembrane region" description="Helical" evidence="1">
    <location>
        <begin position="155"/>
        <end position="178"/>
    </location>
</feature>
<feature type="transmembrane region" description="Helical" evidence="1">
    <location>
        <begin position="59"/>
        <end position="82"/>
    </location>
</feature>
<gene>
    <name evidence="2" type="ORF">J2I47_09850</name>
</gene>
<evidence type="ECO:0000313" key="2">
    <source>
        <dbReference type="EMBL" id="MBO0936846.1"/>
    </source>
</evidence>
<feature type="transmembrane region" description="Helical" evidence="1">
    <location>
        <begin position="103"/>
        <end position="122"/>
    </location>
</feature>
<dbReference type="EMBL" id="JAFMYV010000004">
    <property type="protein sequence ID" value="MBO0936846.1"/>
    <property type="molecule type" value="Genomic_DNA"/>
</dbReference>
<evidence type="ECO:0000313" key="3">
    <source>
        <dbReference type="Proteomes" id="UP000664034"/>
    </source>
</evidence>
<accession>A0A939GHG0</accession>
<evidence type="ECO:0000256" key="1">
    <source>
        <dbReference type="SAM" id="Phobius"/>
    </source>
</evidence>
<comment type="caution">
    <text evidence="2">The sequence shown here is derived from an EMBL/GenBank/DDBJ whole genome shotgun (WGS) entry which is preliminary data.</text>
</comment>
<sequence>MNQTFSLTRLARLNSWFWAIKGRTYLVAAGGILILICCMLSGVLFYGKDVNLDIQRNNVVWFNFLAVAVVAIISSDVFSPVFRQESAISYLMIPASRTEKYTLGVGYCLLALLLLTVGYFSYEAIVFSIANKRLPANTTNRYISSIRYAATRTDFSLLLAMAYAFLLAMAIGLLGSFYFRRGVLARNIGVALGVLLGISFLNYGIIKLFFMDVDLSAPVLFLPASVSWSSGSVQLTTPQWLFYGAYGLILIALWLIGRIRFNELER</sequence>
<feature type="transmembrane region" description="Helical" evidence="1">
    <location>
        <begin position="25"/>
        <end position="47"/>
    </location>
</feature>
<dbReference type="AlphaFoldDB" id="A0A939GHG0"/>
<keyword evidence="1" id="KW-0812">Transmembrane</keyword>
<keyword evidence="1" id="KW-0472">Membrane</keyword>
<evidence type="ECO:0008006" key="4">
    <source>
        <dbReference type="Google" id="ProtNLM"/>
    </source>
</evidence>
<proteinExistence type="predicted"/>
<name>A0A939GHG0_9BACT</name>
<keyword evidence="1" id="KW-1133">Transmembrane helix</keyword>
<protein>
    <recommendedName>
        <fullName evidence="4">ABC-2 family transporter protein</fullName>
    </recommendedName>
</protein>
<dbReference type="RefSeq" id="WP_207364404.1">
    <property type="nucleotide sequence ID" value="NZ_JAFMYV010000004.1"/>
</dbReference>
<reference evidence="2" key="1">
    <citation type="submission" date="2021-03" db="EMBL/GenBank/DDBJ databases">
        <title>Fibrella sp. HMF5335 genome sequencing and assembly.</title>
        <authorList>
            <person name="Kang H."/>
            <person name="Kim H."/>
            <person name="Bae S."/>
            <person name="Joh K."/>
        </authorList>
    </citation>
    <scope>NUCLEOTIDE SEQUENCE</scope>
    <source>
        <strain evidence="2">HMF5335</strain>
    </source>
</reference>
<keyword evidence="3" id="KW-1185">Reference proteome</keyword>
<dbReference type="Proteomes" id="UP000664034">
    <property type="component" value="Unassembled WGS sequence"/>
</dbReference>
<organism evidence="2 3">
    <name type="scientific">Fibrella rubiginis</name>
    <dbReference type="NCBI Taxonomy" id="2817060"/>
    <lineage>
        <taxon>Bacteria</taxon>
        <taxon>Pseudomonadati</taxon>
        <taxon>Bacteroidota</taxon>
        <taxon>Cytophagia</taxon>
        <taxon>Cytophagales</taxon>
        <taxon>Spirosomataceae</taxon>
        <taxon>Fibrella</taxon>
    </lineage>
</organism>
<feature type="transmembrane region" description="Helical" evidence="1">
    <location>
        <begin position="240"/>
        <end position="257"/>
    </location>
</feature>